<dbReference type="InterPro" id="IPR044633">
    <property type="entry name" value="CstF1-like"/>
</dbReference>
<dbReference type="Gene3D" id="2.130.10.10">
    <property type="entry name" value="YVTN repeat-like/Quinoprotein amine dehydrogenase"/>
    <property type="match status" value="1"/>
</dbReference>
<dbReference type="Proteomes" id="UP000887565">
    <property type="component" value="Unplaced"/>
</dbReference>
<feature type="repeat" description="WD" evidence="5">
    <location>
        <begin position="100"/>
        <end position="134"/>
    </location>
</feature>
<comment type="subcellular location">
    <subcellularLocation>
        <location evidence="1">Nucleus</location>
    </subcellularLocation>
</comment>
<accession>A0A915KUV1</accession>
<evidence type="ECO:0000259" key="6">
    <source>
        <dbReference type="Pfam" id="PF16699"/>
    </source>
</evidence>
<dbReference type="OMA" id="LMISQLY"/>
<dbReference type="Gene3D" id="1.20.960.50">
    <property type="entry name" value="Cleavage stimulation factor subunit 1, dimerisation domain"/>
    <property type="match status" value="1"/>
</dbReference>
<evidence type="ECO:0000313" key="7">
    <source>
        <dbReference type="Proteomes" id="UP000887565"/>
    </source>
</evidence>
<name>A0A915KUV1_ROMCU</name>
<proteinExistence type="predicted"/>
<keyword evidence="3" id="KW-0539">Nucleus</keyword>
<keyword evidence="2" id="KW-0507">mRNA processing</keyword>
<evidence type="ECO:0000256" key="1">
    <source>
        <dbReference type="ARBA" id="ARBA00004123"/>
    </source>
</evidence>
<dbReference type="InterPro" id="IPR015943">
    <property type="entry name" value="WD40/YVTN_repeat-like_dom_sf"/>
</dbReference>
<dbReference type="InterPro" id="IPR001680">
    <property type="entry name" value="WD40_rpt"/>
</dbReference>
<dbReference type="SUPFAM" id="SSF50978">
    <property type="entry name" value="WD40 repeat-like"/>
    <property type="match status" value="1"/>
</dbReference>
<dbReference type="AlphaFoldDB" id="A0A915KUV1"/>
<evidence type="ECO:0000256" key="4">
    <source>
        <dbReference type="ARBA" id="ARBA00029851"/>
    </source>
</evidence>
<sequence length="231" mass="26111">MRLFMKDRDYMYRLMISQLYYDGYQQVATSLSQVVNAYPPCPPSDKLFRVTSAFKQQEEESKEKETIYGLDNPSNGLDLEFDADIQPNTPEPALYETIFLTAHKGPARASAFNAEGTLVATGSCDASIKIMDVERILSRENLPPEIQETNLEVHPVIRTLYDHIDEVNCVAFHPREQILASGSKDSTLKFFDFSKASVKRAYKTIFEVESVRCLAFHPGGDYILVGTQHPT</sequence>
<dbReference type="SMART" id="SM00320">
    <property type="entry name" value="WD40"/>
    <property type="match status" value="2"/>
</dbReference>
<evidence type="ECO:0000313" key="8">
    <source>
        <dbReference type="WBParaSite" id="nRc.2.0.1.t42570-RA"/>
    </source>
</evidence>
<dbReference type="Pfam" id="PF16699">
    <property type="entry name" value="CSTF1_dimer"/>
    <property type="match status" value="1"/>
</dbReference>
<dbReference type="PANTHER" id="PTHR44133:SF2">
    <property type="entry name" value="CLEAVAGE STIMULATION FACTOR SUBUNIT 1"/>
    <property type="match status" value="1"/>
</dbReference>
<dbReference type="Pfam" id="PF00400">
    <property type="entry name" value="WD40"/>
    <property type="match status" value="3"/>
</dbReference>
<dbReference type="PROSITE" id="PS50294">
    <property type="entry name" value="WD_REPEATS_REGION"/>
    <property type="match status" value="1"/>
</dbReference>
<dbReference type="PANTHER" id="PTHR44133">
    <property type="entry name" value="CLEAVAGE STIMULATION FACTOR SUBUNIT 1"/>
    <property type="match status" value="1"/>
</dbReference>
<dbReference type="GO" id="GO:0005848">
    <property type="term" value="C:mRNA cleavage stimulating factor complex"/>
    <property type="evidence" value="ECO:0007669"/>
    <property type="project" value="InterPro"/>
</dbReference>
<feature type="domain" description="Cleavage stimulation factor subunit 1 dimerisation" evidence="6">
    <location>
        <begin position="5"/>
        <end position="58"/>
    </location>
</feature>
<feature type="repeat" description="WD" evidence="5">
    <location>
        <begin position="160"/>
        <end position="201"/>
    </location>
</feature>
<dbReference type="PROSITE" id="PS50082">
    <property type="entry name" value="WD_REPEATS_2"/>
    <property type="match status" value="2"/>
</dbReference>
<dbReference type="WBParaSite" id="nRc.2.0.1.t42570-RA">
    <property type="protein sequence ID" value="nRc.2.0.1.t42570-RA"/>
    <property type="gene ID" value="nRc.2.0.1.g42570"/>
</dbReference>
<keyword evidence="7" id="KW-1185">Reference proteome</keyword>
<dbReference type="InterPro" id="IPR036322">
    <property type="entry name" value="WD40_repeat_dom_sf"/>
</dbReference>
<organism evidence="7 8">
    <name type="scientific">Romanomermis culicivorax</name>
    <name type="common">Nematode worm</name>
    <dbReference type="NCBI Taxonomy" id="13658"/>
    <lineage>
        <taxon>Eukaryota</taxon>
        <taxon>Metazoa</taxon>
        <taxon>Ecdysozoa</taxon>
        <taxon>Nematoda</taxon>
        <taxon>Enoplea</taxon>
        <taxon>Dorylaimia</taxon>
        <taxon>Mermithida</taxon>
        <taxon>Mermithoidea</taxon>
        <taxon>Mermithidae</taxon>
        <taxon>Romanomermis</taxon>
    </lineage>
</organism>
<dbReference type="InterPro" id="IPR038184">
    <property type="entry name" value="CSTF1_dimer_sf"/>
</dbReference>
<reference evidence="8" key="1">
    <citation type="submission" date="2022-11" db="UniProtKB">
        <authorList>
            <consortium name="WormBaseParasite"/>
        </authorList>
    </citation>
    <scope>IDENTIFICATION</scope>
</reference>
<evidence type="ECO:0000256" key="3">
    <source>
        <dbReference type="ARBA" id="ARBA00023242"/>
    </source>
</evidence>
<keyword evidence="5" id="KW-0853">WD repeat</keyword>
<evidence type="ECO:0000256" key="5">
    <source>
        <dbReference type="PROSITE-ProRule" id="PRU00221"/>
    </source>
</evidence>
<dbReference type="GO" id="GO:0031124">
    <property type="term" value="P:mRNA 3'-end processing"/>
    <property type="evidence" value="ECO:0007669"/>
    <property type="project" value="InterPro"/>
</dbReference>
<dbReference type="InterPro" id="IPR032028">
    <property type="entry name" value="CSTF1_dimer"/>
</dbReference>
<evidence type="ECO:0000256" key="2">
    <source>
        <dbReference type="ARBA" id="ARBA00022664"/>
    </source>
</evidence>
<protein>
    <recommendedName>
        <fullName evidence="4">Cleavage stimulation factor 50 kDa subunit</fullName>
    </recommendedName>
</protein>
<dbReference type="FunFam" id="1.20.960.50:FF:000001">
    <property type="entry name" value="Cleavage stimulation factor subunit 1"/>
    <property type="match status" value="1"/>
</dbReference>
<dbReference type="GO" id="GO:0003723">
    <property type="term" value="F:RNA binding"/>
    <property type="evidence" value="ECO:0007669"/>
    <property type="project" value="TreeGrafter"/>
</dbReference>